<dbReference type="RefSeq" id="WP_058636449.1">
    <property type="nucleotide sequence ID" value="NZ_LDPZ01000060.1"/>
</dbReference>
<gene>
    <name evidence="2" type="ORF">NS226_19950</name>
</gene>
<dbReference type="Proteomes" id="UP000078272">
    <property type="component" value="Unassembled WGS sequence"/>
</dbReference>
<evidence type="ECO:0000259" key="1">
    <source>
        <dbReference type="Pfam" id="PF08447"/>
    </source>
</evidence>
<dbReference type="Pfam" id="PF08447">
    <property type="entry name" value="PAS_3"/>
    <property type="match status" value="1"/>
</dbReference>
<comment type="caution">
    <text evidence="2">The sequence shown here is derived from an EMBL/GenBank/DDBJ whole genome shotgun (WGS) entry which is preliminary data.</text>
</comment>
<evidence type="ECO:0000313" key="3">
    <source>
        <dbReference type="Proteomes" id="UP000078272"/>
    </source>
</evidence>
<accession>A0A175R5Y0</accession>
<reference evidence="2 3" key="1">
    <citation type="journal article" date="2016" name="Front. Microbiol.">
        <title>Genomic Resource of Rice Seed Associated Bacteria.</title>
        <authorList>
            <person name="Midha S."/>
            <person name="Bansal K."/>
            <person name="Sharma S."/>
            <person name="Kumar N."/>
            <person name="Patil P.P."/>
            <person name="Chaudhry V."/>
            <person name="Patil P.B."/>
        </authorList>
    </citation>
    <scope>NUCLEOTIDE SEQUENCE [LARGE SCALE GENOMIC DNA]</scope>
    <source>
        <strain evidence="2 3">NS226</strain>
    </source>
</reference>
<dbReference type="InterPro" id="IPR035965">
    <property type="entry name" value="PAS-like_dom_sf"/>
</dbReference>
<evidence type="ECO:0000313" key="2">
    <source>
        <dbReference type="EMBL" id="KTQ85389.1"/>
    </source>
</evidence>
<protein>
    <recommendedName>
        <fullName evidence="1">PAS fold-3 domain-containing protein</fullName>
    </recommendedName>
</protein>
<dbReference type="CDD" id="cd00130">
    <property type="entry name" value="PAS"/>
    <property type="match status" value="1"/>
</dbReference>
<name>A0A175R5Y0_9HYPH</name>
<dbReference type="STRING" id="401562.NS365_06295"/>
<dbReference type="OrthoDB" id="8374591at2"/>
<dbReference type="SUPFAM" id="SSF55785">
    <property type="entry name" value="PYP-like sensor domain (PAS domain)"/>
    <property type="match status" value="1"/>
</dbReference>
<dbReference type="AlphaFoldDB" id="A0A175R5Y0"/>
<organism evidence="2 3">
    <name type="scientific">Aureimonas ureilytica</name>
    <dbReference type="NCBI Taxonomy" id="401562"/>
    <lineage>
        <taxon>Bacteria</taxon>
        <taxon>Pseudomonadati</taxon>
        <taxon>Pseudomonadota</taxon>
        <taxon>Alphaproteobacteria</taxon>
        <taxon>Hyphomicrobiales</taxon>
        <taxon>Aurantimonadaceae</taxon>
        <taxon>Aureimonas</taxon>
    </lineage>
</organism>
<proteinExistence type="predicted"/>
<sequence length="181" mass="20022">MPHSSVLPSISLPTGITGTWRWDFDAGLFFADERVCRLFDLPAAWGRLGVSSERFLEQLHHQDRVSLTARVAAVRRRQDPFFEIYRVLGPAQSVIWVRSFGLPVREADGSCRSYVGLILSARPSLAVSEAPEDELVDTLIRAHDLAEGLGLDIVSRLLQVVLLETGRQIATNMTQDAPPSG</sequence>
<feature type="domain" description="PAS fold-3" evidence="1">
    <location>
        <begin position="30"/>
        <end position="117"/>
    </location>
</feature>
<dbReference type="Gene3D" id="3.30.450.20">
    <property type="entry name" value="PAS domain"/>
    <property type="match status" value="1"/>
</dbReference>
<dbReference type="InterPro" id="IPR013655">
    <property type="entry name" value="PAS_fold_3"/>
</dbReference>
<dbReference type="EMBL" id="LDPZ01000060">
    <property type="protein sequence ID" value="KTQ85389.1"/>
    <property type="molecule type" value="Genomic_DNA"/>
</dbReference>
<dbReference type="InterPro" id="IPR000014">
    <property type="entry name" value="PAS"/>
</dbReference>
<dbReference type="PATRIC" id="fig|401562.3.peg.4411"/>